<keyword evidence="10" id="KW-0915">Sodium</keyword>
<keyword evidence="10" id="KW-0479">Metal-binding</keyword>
<gene>
    <name evidence="10" type="primary">fluC</name>
    <name evidence="10" type="synonym">crcB</name>
    <name evidence="11" type="ORF">M3M35_00695</name>
</gene>
<evidence type="ECO:0000256" key="5">
    <source>
        <dbReference type="ARBA" id="ARBA00023136"/>
    </source>
</evidence>
<dbReference type="Pfam" id="PF02537">
    <property type="entry name" value="CRCB"/>
    <property type="match status" value="1"/>
</dbReference>
<feature type="transmembrane region" description="Helical" evidence="10">
    <location>
        <begin position="64"/>
        <end position="83"/>
    </location>
</feature>
<evidence type="ECO:0000256" key="6">
    <source>
        <dbReference type="ARBA" id="ARBA00023303"/>
    </source>
</evidence>
<dbReference type="HAMAP" id="MF_00454">
    <property type="entry name" value="FluC"/>
    <property type="match status" value="1"/>
</dbReference>
<sequence>MESLLVFIGGIIGGGLRIGLTDSLPTLSFPYVTLIINLVGAFVLPVWNNYWAIKWNCQPNLRKGIGVGVIGSFTTFSGIMLDSSHLIMNHQFQSLLIYLAITIVGGFLLAILGDQWSNRLREQEGI</sequence>
<feature type="transmembrane region" description="Helical" evidence="10">
    <location>
        <begin position="95"/>
        <end position="113"/>
    </location>
</feature>
<comment type="activity regulation">
    <text evidence="10">Na(+) is not transported, but it plays an essential structural role and its presence is essential for fluoride channel function.</text>
</comment>
<keyword evidence="10" id="KW-0406">Ion transport</keyword>
<keyword evidence="5 10" id="KW-0472">Membrane</keyword>
<protein>
    <recommendedName>
        <fullName evidence="10">Fluoride-specific ion channel FluC</fullName>
    </recommendedName>
</protein>
<keyword evidence="6 10" id="KW-0407">Ion channel</keyword>
<evidence type="ECO:0000256" key="10">
    <source>
        <dbReference type="HAMAP-Rule" id="MF_00454"/>
    </source>
</evidence>
<name>A0ABY5BPV6_9LACO</name>
<feature type="binding site" evidence="10">
    <location>
        <position position="74"/>
    </location>
    <ligand>
        <name>Na(+)</name>
        <dbReference type="ChEBI" id="CHEBI:29101"/>
        <note>structural</note>
    </ligand>
</feature>
<keyword evidence="12" id="KW-1185">Reference proteome</keyword>
<organism evidence="11 12">
    <name type="scientific">Fructilactobacillus myrtifloralis</name>
    <dbReference type="NCBI Taxonomy" id="2940301"/>
    <lineage>
        <taxon>Bacteria</taxon>
        <taxon>Bacillati</taxon>
        <taxon>Bacillota</taxon>
        <taxon>Bacilli</taxon>
        <taxon>Lactobacillales</taxon>
        <taxon>Lactobacillaceae</taxon>
        <taxon>Fructilactobacillus</taxon>
    </lineage>
</organism>
<dbReference type="EMBL" id="CP097116">
    <property type="protein sequence ID" value="USS85216.1"/>
    <property type="molecule type" value="Genomic_DNA"/>
</dbReference>
<feature type="binding site" evidence="10">
    <location>
        <position position="71"/>
    </location>
    <ligand>
        <name>Na(+)</name>
        <dbReference type="ChEBI" id="CHEBI:29101"/>
        <note>structural</note>
    </ligand>
</feature>
<dbReference type="PANTHER" id="PTHR28259:SF1">
    <property type="entry name" value="FLUORIDE EXPORT PROTEIN 1-RELATED"/>
    <property type="match status" value="1"/>
</dbReference>
<comment type="similarity">
    <text evidence="7 10">Belongs to the fluoride channel Fluc/FEX (TC 1.A.43) family.</text>
</comment>
<comment type="catalytic activity">
    <reaction evidence="8">
        <text>fluoride(in) = fluoride(out)</text>
        <dbReference type="Rhea" id="RHEA:76159"/>
        <dbReference type="ChEBI" id="CHEBI:17051"/>
    </reaction>
    <physiologicalReaction direction="left-to-right" evidence="8">
        <dbReference type="Rhea" id="RHEA:76160"/>
    </physiologicalReaction>
</comment>
<evidence type="ECO:0000313" key="12">
    <source>
        <dbReference type="Proteomes" id="UP001056707"/>
    </source>
</evidence>
<evidence type="ECO:0000256" key="3">
    <source>
        <dbReference type="ARBA" id="ARBA00022692"/>
    </source>
</evidence>
<evidence type="ECO:0000256" key="8">
    <source>
        <dbReference type="ARBA" id="ARBA00035585"/>
    </source>
</evidence>
<evidence type="ECO:0000256" key="1">
    <source>
        <dbReference type="ARBA" id="ARBA00004651"/>
    </source>
</evidence>
<feature type="transmembrane region" description="Helical" evidence="10">
    <location>
        <begin position="31"/>
        <end position="52"/>
    </location>
</feature>
<dbReference type="InterPro" id="IPR003691">
    <property type="entry name" value="FluC"/>
</dbReference>
<evidence type="ECO:0000256" key="4">
    <source>
        <dbReference type="ARBA" id="ARBA00022989"/>
    </source>
</evidence>
<comment type="subcellular location">
    <subcellularLocation>
        <location evidence="1 10">Cell membrane</location>
        <topology evidence="1 10">Multi-pass membrane protein</topology>
    </subcellularLocation>
</comment>
<evidence type="ECO:0000256" key="7">
    <source>
        <dbReference type="ARBA" id="ARBA00035120"/>
    </source>
</evidence>
<evidence type="ECO:0000313" key="11">
    <source>
        <dbReference type="EMBL" id="USS85216.1"/>
    </source>
</evidence>
<evidence type="ECO:0000256" key="9">
    <source>
        <dbReference type="ARBA" id="ARBA00049940"/>
    </source>
</evidence>
<keyword evidence="4 10" id="KW-1133">Transmembrane helix</keyword>
<keyword evidence="3 10" id="KW-0812">Transmembrane</keyword>
<comment type="function">
    <text evidence="9 10">Fluoride-specific ion channel. Important for reducing fluoride concentration in the cell, thus reducing its toxicity.</text>
</comment>
<accession>A0ABY5BPV6</accession>
<dbReference type="Proteomes" id="UP001056707">
    <property type="component" value="Chromosome"/>
</dbReference>
<dbReference type="PANTHER" id="PTHR28259">
    <property type="entry name" value="FLUORIDE EXPORT PROTEIN 1-RELATED"/>
    <property type="match status" value="1"/>
</dbReference>
<evidence type="ECO:0000256" key="2">
    <source>
        <dbReference type="ARBA" id="ARBA00022475"/>
    </source>
</evidence>
<keyword evidence="10" id="KW-0813">Transport</keyword>
<reference evidence="11" key="1">
    <citation type="submission" date="2022-05" db="EMBL/GenBank/DDBJ databases">
        <authorList>
            <person name="Oliphant S.A."/>
            <person name="Watson-Haigh N.S."/>
            <person name="Sumby K.M."/>
            <person name="Gardner J.M."/>
            <person name="Jiranek V."/>
        </authorList>
    </citation>
    <scope>NUCLEOTIDE SEQUENCE</scope>
    <source>
        <strain evidence="11">KI16_H9</strain>
    </source>
</reference>
<dbReference type="RefSeq" id="WP_252750111.1">
    <property type="nucleotide sequence ID" value="NZ_CP097116.1"/>
</dbReference>
<proteinExistence type="inferred from homology"/>
<keyword evidence="2 10" id="KW-1003">Cell membrane</keyword>